<name>X0V582_9ZZZZ</name>
<gene>
    <name evidence="1" type="ORF">S01H1_19650</name>
</gene>
<comment type="caution">
    <text evidence="1">The sequence shown here is derived from an EMBL/GenBank/DDBJ whole genome shotgun (WGS) entry which is preliminary data.</text>
</comment>
<evidence type="ECO:0000313" key="1">
    <source>
        <dbReference type="EMBL" id="GAF95810.1"/>
    </source>
</evidence>
<protein>
    <submittedName>
        <fullName evidence="1">Uncharacterized protein</fullName>
    </submittedName>
</protein>
<dbReference type="AlphaFoldDB" id="X0V582"/>
<feature type="non-terminal residue" evidence="1">
    <location>
        <position position="1"/>
    </location>
</feature>
<sequence>HIQQKSEDFPQGRSYRAEIDFYHKEIERAFNLASGFGQVSGEDTPGVRISKQARKILLDEVILPYNRLLGEWKKSDSLLGLGSRAYQRFIKWVDDNPEISPKYRPAVKHIFQRLIEFMEENRAGSRKYWEDTRLVWIPMHYALKLEDFNTQEELNAILEKAVEEKFTPGNDVYYVIGGQFQLELARMIQEAEDYHVLWIHDYKGINGVGDPDEIAYRMTREGYLRALINAVKNFEITQKIPVYMILLDQHYYEINKSSLFLRLLENPLEYKLDLPSRFDEWEKEIAKAQEELREAVAVSAA</sequence>
<proteinExistence type="predicted"/>
<dbReference type="EMBL" id="BARS01010640">
    <property type="protein sequence ID" value="GAF95810.1"/>
    <property type="molecule type" value="Genomic_DNA"/>
</dbReference>
<feature type="non-terminal residue" evidence="1">
    <location>
        <position position="301"/>
    </location>
</feature>
<organism evidence="1">
    <name type="scientific">marine sediment metagenome</name>
    <dbReference type="NCBI Taxonomy" id="412755"/>
    <lineage>
        <taxon>unclassified sequences</taxon>
        <taxon>metagenomes</taxon>
        <taxon>ecological metagenomes</taxon>
    </lineage>
</organism>
<reference evidence="1" key="1">
    <citation type="journal article" date="2014" name="Front. Microbiol.">
        <title>High frequency of phylogenetically diverse reductive dehalogenase-homologous genes in deep subseafloor sedimentary metagenomes.</title>
        <authorList>
            <person name="Kawai M."/>
            <person name="Futagami T."/>
            <person name="Toyoda A."/>
            <person name="Takaki Y."/>
            <person name="Nishi S."/>
            <person name="Hori S."/>
            <person name="Arai W."/>
            <person name="Tsubouchi T."/>
            <person name="Morono Y."/>
            <person name="Uchiyama I."/>
            <person name="Ito T."/>
            <person name="Fujiyama A."/>
            <person name="Inagaki F."/>
            <person name="Takami H."/>
        </authorList>
    </citation>
    <scope>NUCLEOTIDE SEQUENCE</scope>
    <source>
        <strain evidence="1">Expedition CK06-06</strain>
    </source>
</reference>
<accession>X0V582</accession>